<proteinExistence type="predicted"/>
<evidence type="ECO:0000313" key="1">
    <source>
        <dbReference type="EMBL" id="VDL64953.1"/>
    </source>
</evidence>
<dbReference type="AlphaFoldDB" id="A0A0N4XG25"/>
<keyword evidence="2" id="KW-1185">Reference proteome</keyword>
<evidence type="ECO:0000313" key="3">
    <source>
        <dbReference type="WBParaSite" id="NBR_0000147701-mRNA-1"/>
    </source>
</evidence>
<accession>A0A0N4XG25</accession>
<name>A0A0N4XG25_NIPBR</name>
<reference evidence="1 2" key="2">
    <citation type="submission" date="2018-11" db="EMBL/GenBank/DDBJ databases">
        <authorList>
            <consortium name="Pathogen Informatics"/>
        </authorList>
    </citation>
    <scope>NUCLEOTIDE SEQUENCE [LARGE SCALE GENOMIC DNA]</scope>
</reference>
<evidence type="ECO:0000313" key="2">
    <source>
        <dbReference type="Proteomes" id="UP000271162"/>
    </source>
</evidence>
<sequence length="106" mass="12227">MRSSALDRADLYRIRAGHFLPIRLIRNHENQPITHPEASIDNLILLKQKRIPRSRTDVSFVFTSRPAIRRRQHSNCPLVVGLHGLPHRVVVGAIQTRPLPFVNFPR</sequence>
<dbReference type="Proteomes" id="UP000271162">
    <property type="component" value="Unassembled WGS sequence"/>
</dbReference>
<gene>
    <name evidence="1" type="ORF">NBR_LOCUS1478</name>
</gene>
<reference evidence="3" key="1">
    <citation type="submission" date="2017-02" db="UniProtKB">
        <authorList>
            <consortium name="WormBaseParasite"/>
        </authorList>
    </citation>
    <scope>IDENTIFICATION</scope>
</reference>
<dbReference type="EMBL" id="UYSL01001199">
    <property type="protein sequence ID" value="VDL64953.1"/>
    <property type="molecule type" value="Genomic_DNA"/>
</dbReference>
<dbReference type="WBParaSite" id="NBR_0000147701-mRNA-1">
    <property type="protein sequence ID" value="NBR_0000147701-mRNA-1"/>
    <property type="gene ID" value="NBR_0000147701"/>
</dbReference>
<organism evidence="3">
    <name type="scientific">Nippostrongylus brasiliensis</name>
    <name type="common">Rat hookworm</name>
    <dbReference type="NCBI Taxonomy" id="27835"/>
    <lineage>
        <taxon>Eukaryota</taxon>
        <taxon>Metazoa</taxon>
        <taxon>Ecdysozoa</taxon>
        <taxon>Nematoda</taxon>
        <taxon>Chromadorea</taxon>
        <taxon>Rhabditida</taxon>
        <taxon>Rhabditina</taxon>
        <taxon>Rhabditomorpha</taxon>
        <taxon>Strongyloidea</taxon>
        <taxon>Heligmosomidae</taxon>
        <taxon>Nippostrongylus</taxon>
    </lineage>
</organism>
<protein>
    <submittedName>
        <fullName evidence="1 3">Uncharacterized protein</fullName>
    </submittedName>
</protein>